<keyword evidence="1" id="KW-0040">ANK repeat</keyword>
<dbReference type="SUPFAM" id="SSF48403">
    <property type="entry name" value="Ankyrin repeat"/>
    <property type="match status" value="1"/>
</dbReference>
<feature type="repeat" description="ANK" evidence="1">
    <location>
        <begin position="407"/>
        <end position="439"/>
    </location>
</feature>
<dbReference type="PROSITE" id="PS50088">
    <property type="entry name" value="ANK_REPEAT"/>
    <property type="match status" value="2"/>
</dbReference>
<keyword evidence="2" id="KW-0812">Transmembrane</keyword>
<evidence type="ECO:0000313" key="3">
    <source>
        <dbReference type="EMBL" id="EMB17834.1"/>
    </source>
</evidence>
<dbReference type="PANTHER" id="PTHR24133">
    <property type="entry name" value="ANKYRIN DOMAIN-CONTAINING"/>
    <property type="match status" value="1"/>
</dbReference>
<keyword evidence="2" id="KW-0472">Membrane</keyword>
<sequence length="558" mass="62046">MAFVRNKRSEDKSEHVQMSNAMRLVAATILGVLFIAVVLSVAQESTQVPASERASSPVAESRPDQSEEIAKRITASDLNQDSKLLYECLVMQPEAWRSGLVENLGVSSVVGPKHDPKRVRQVFRSFDLADSNGEKYKVILADRSGLRRKRVRSTYIVTDHHFALIAWQWPPIDGELVSKTKLQGDSFPAVLQLSEASRHNGDVGHFEFRLTKRGIEGIRNGFGGRRWPPSPMVLKRRVKILEQRERQLIDQLRSFLSLPDDSIEKVCSELAKDAKRRREQRAEREQRAIDIGPTDSEDMQIALGESVDRFEQEVQELSSAEGDAFDGRLEPLLRLCIQRGLLDSVKIAVAAGADVNRSVGSGSAPLHEAMFSMIPMPLQTRIVEALLQAGADPNETIAEGAKGGVSGGRSPLMAALNHRHPPMLKALLDAGADCNVTDRIGRNALHLLAHSPHFEESPAMAQLLIEAGCDVDNADNHGETVMHVAAMSAASYPDGIEHSLRFLRLILDQHPDLSLRDTHGYRALQSKRKHHVPQDFEKILASLRDHEVAKRWIDRKDQ</sequence>
<dbReference type="Proteomes" id="UP000011529">
    <property type="component" value="Unassembled WGS sequence"/>
</dbReference>
<comment type="caution">
    <text evidence="3">The sequence shown here is derived from an EMBL/GenBank/DDBJ whole genome shotgun (WGS) entry which is preliminary data.</text>
</comment>
<evidence type="ECO:0000256" key="2">
    <source>
        <dbReference type="SAM" id="Phobius"/>
    </source>
</evidence>
<accession>M2B6I2</accession>
<keyword evidence="2" id="KW-1133">Transmembrane helix</keyword>
<dbReference type="InterPro" id="IPR036770">
    <property type="entry name" value="Ankyrin_rpt-contain_sf"/>
</dbReference>
<dbReference type="AlphaFoldDB" id="M2B6I2"/>
<dbReference type="PATRIC" id="fig|1263867.3.peg.1548"/>
<reference evidence="3" key="1">
    <citation type="submission" date="2012-11" db="EMBL/GenBank/DDBJ databases">
        <title>Permanent draft genomes of Rhodopirellula europaea strain SH398 and 6C.</title>
        <authorList>
            <person name="Richter M."/>
            <person name="Richter-Heitmann T."/>
            <person name="Frank C."/>
            <person name="Harder J."/>
            <person name="Glockner F.O."/>
        </authorList>
    </citation>
    <scope>NUCLEOTIDE SEQUENCE</scope>
    <source>
        <strain evidence="3">6C</strain>
    </source>
</reference>
<name>M2B6I2_9BACT</name>
<dbReference type="InterPro" id="IPR052391">
    <property type="entry name" value="E3_Ligase-Neurotoxin"/>
</dbReference>
<keyword evidence="4" id="KW-1185">Reference proteome</keyword>
<dbReference type="EMBL" id="ANMO01000085">
    <property type="protein sequence ID" value="EMB17834.1"/>
    <property type="molecule type" value="Genomic_DNA"/>
</dbReference>
<dbReference type="InterPro" id="IPR002110">
    <property type="entry name" value="Ankyrin_rpt"/>
</dbReference>
<protein>
    <submittedName>
        <fullName evidence="3">Secreted protein</fullName>
    </submittedName>
</protein>
<dbReference type="Pfam" id="PF12796">
    <property type="entry name" value="Ank_2"/>
    <property type="match status" value="1"/>
</dbReference>
<dbReference type="Gene3D" id="1.25.40.20">
    <property type="entry name" value="Ankyrin repeat-containing domain"/>
    <property type="match status" value="1"/>
</dbReference>
<proteinExistence type="predicted"/>
<reference evidence="3" key="2">
    <citation type="journal article" date="2013" name="Mar. Genomics">
        <title>Expression of sulfatases in Rhodopirellula baltica and the diversity of sulfatases in the genus Rhodopirellula.</title>
        <authorList>
            <person name="Wegner C.E."/>
            <person name="Richter-Heitmann T."/>
            <person name="Klindworth A."/>
            <person name="Klockow C."/>
            <person name="Richter M."/>
            <person name="Achstetter T."/>
            <person name="Glockner F.O."/>
            <person name="Harder J."/>
        </authorList>
    </citation>
    <scope>NUCLEOTIDE SEQUENCE [LARGE SCALE GENOMIC DNA]</scope>
    <source>
        <strain evidence="3">6C</strain>
    </source>
</reference>
<dbReference type="PANTHER" id="PTHR24133:SF40">
    <property type="entry name" value="ANKYRIN REPEAT DOMAIN 44"/>
    <property type="match status" value="1"/>
</dbReference>
<evidence type="ECO:0000313" key="4">
    <source>
        <dbReference type="Proteomes" id="UP000011529"/>
    </source>
</evidence>
<dbReference type="SMART" id="SM00248">
    <property type="entry name" value="ANK"/>
    <property type="match status" value="5"/>
</dbReference>
<gene>
    <name evidence="3" type="ORF">RE6C_01465</name>
</gene>
<feature type="transmembrane region" description="Helical" evidence="2">
    <location>
        <begin position="21"/>
        <end position="42"/>
    </location>
</feature>
<evidence type="ECO:0000256" key="1">
    <source>
        <dbReference type="PROSITE-ProRule" id="PRU00023"/>
    </source>
</evidence>
<organism evidence="3 4">
    <name type="scientific">Rhodopirellula europaea 6C</name>
    <dbReference type="NCBI Taxonomy" id="1263867"/>
    <lineage>
        <taxon>Bacteria</taxon>
        <taxon>Pseudomonadati</taxon>
        <taxon>Planctomycetota</taxon>
        <taxon>Planctomycetia</taxon>
        <taxon>Pirellulales</taxon>
        <taxon>Pirellulaceae</taxon>
        <taxon>Rhodopirellula</taxon>
    </lineage>
</organism>
<dbReference type="PROSITE" id="PS50297">
    <property type="entry name" value="ANK_REP_REGION"/>
    <property type="match status" value="2"/>
</dbReference>
<feature type="repeat" description="ANK" evidence="1">
    <location>
        <begin position="440"/>
        <end position="476"/>
    </location>
</feature>